<protein>
    <recommendedName>
        <fullName evidence="9">DNA-binding response regulator</fullName>
    </recommendedName>
</protein>
<dbReference type="InterPro" id="IPR018062">
    <property type="entry name" value="HTH_AraC-typ_CS"/>
</dbReference>
<dbReference type="PRINTS" id="PR00032">
    <property type="entry name" value="HTHARAC"/>
</dbReference>
<dbReference type="SUPFAM" id="SSF46689">
    <property type="entry name" value="Homeodomain-like"/>
    <property type="match status" value="2"/>
</dbReference>
<proteinExistence type="predicted"/>
<sequence>MKICVADDEKEVRESIVRKIKSLFPEDRVFDIGFGRAALDGMMLVRPDLAFLDIRMPEMDGLEILREVKKAYPHMHVVILSGYDDFEYARGALQGGAMDYLLKPADRDELREVIEKAKSSIHKSFLKDWEIILEKLSLRHHVFLHDLRCRNPELWFDERLPKNILFGDPTSLEAAWAAFGHLVLCSFMVNMDYMSMIVSPEAEESPSELPPGSHGEITFSDRQDFLPAFLAGMDRWESRRFFASTKRPAVVANDGERDSVGRRAAQWRNHLLTAAKNGDHKNLEPLLNAWLESLLQMEYRDLKRECTVFMALLDEGLSKEDIVYLDEEKIRYWSEWTAKHRTWDELERHIRKFVLEGIRTLLLLEHSNENSSYWFEQALRLIHTSRDPNLSLETVAEAVGVHPVTLSRMFKQRTGTNFVRYLIRSRLSRAKTLLLKTNKKINEISQEVGYVDYRYFRNLFKKEFGLTPSEFRRQNGVAAPEDSEDPFFSH</sequence>
<keyword evidence="2" id="KW-0238">DNA-binding</keyword>
<evidence type="ECO:0000259" key="6">
    <source>
        <dbReference type="PROSITE" id="PS50110"/>
    </source>
</evidence>
<dbReference type="PROSITE" id="PS01124">
    <property type="entry name" value="HTH_ARAC_FAMILY_2"/>
    <property type="match status" value="1"/>
</dbReference>
<dbReference type="Gene3D" id="3.40.50.2300">
    <property type="match status" value="1"/>
</dbReference>
<dbReference type="AlphaFoldDB" id="A0A2A6E2R0"/>
<dbReference type="Pfam" id="PF12833">
    <property type="entry name" value="HTH_18"/>
    <property type="match status" value="1"/>
</dbReference>
<dbReference type="GO" id="GO:0043565">
    <property type="term" value="F:sequence-specific DNA binding"/>
    <property type="evidence" value="ECO:0007669"/>
    <property type="project" value="InterPro"/>
</dbReference>
<dbReference type="InterPro" id="IPR020449">
    <property type="entry name" value="Tscrpt_reg_AraC-type_HTH"/>
</dbReference>
<evidence type="ECO:0000313" key="8">
    <source>
        <dbReference type="Proteomes" id="UP000243688"/>
    </source>
</evidence>
<dbReference type="CDD" id="cd17536">
    <property type="entry name" value="REC_YesN-like"/>
    <property type="match status" value="1"/>
</dbReference>
<evidence type="ECO:0000256" key="4">
    <source>
        <dbReference type="PROSITE-ProRule" id="PRU00169"/>
    </source>
</evidence>
<dbReference type="GO" id="GO:0000160">
    <property type="term" value="P:phosphorelay signal transduction system"/>
    <property type="evidence" value="ECO:0007669"/>
    <property type="project" value="InterPro"/>
</dbReference>
<dbReference type="SMART" id="SM00448">
    <property type="entry name" value="REC"/>
    <property type="match status" value="1"/>
</dbReference>
<feature type="domain" description="HTH araC/xylS-type" evidence="5">
    <location>
        <begin position="376"/>
        <end position="474"/>
    </location>
</feature>
<dbReference type="SUPFAM" id="SSF52172">
    <property type="entry name" value="CheY-like"/>
    <property type="match status" value="1"/>
</dbReference>
<dbReference type="Gene3D" id="1.10.10.60">
    <property type="entry name" value="Homeodomain-like"/>
    <property type="match status" value="2"/>
</dbReference>
<evidence type="ECO:0008006" key="9">
    <source>
        <dbReference type="Google" id="ProtNLM"/>
    </source>
</evidence>
<dbReference type="Proteomes" id="UP000243688">
    <property type="component" value="Unassembled WGS sequence"/>
</dbReference>
<feature type="domain" description="Response regulatory" evidence="6">
    <location>
        <begin position="2"/>
        <end position="118"/>
    </location>
</feature>
<dbReference type="PANTHER" id="PTHR43280:SF2">
    <property type="entry name" value="HTH-TYPE TRANSCRIPTIONAL REGULATOR EXSA"/>
    <property type="match status" value="1"/>
</dbReference>
<dbReference type="PANTHER" id="PTHR43280">
    <property type="entry name" value="ARAC-FAMILY TRANSCRIPTIONAL REGULATOR"/>
    <property type="match status" value="1"/>
</dbReference>
<dbReference type="InterPro" id="IPR009057">
    <property type="entry name" value="Homeodomain-like_sf"/>
</dbReference>
<feature type="modified residue" description="4-aspartylphosphate" evidence="4">
    <location>
        <position position="53"/>
    </location>
</feature>
<dbReference type="EMBL" id="MOXJ01000006">
    <property type="protein sequence ID" value="PDO11047.1"/>
    <property type="molecule type" value="Genomic_DNA"/>
</dbReference>
<comment type="caution">
    <text evidence="7">The sequence shown here is derived from an EMBL/GenBank/DDBJ whole genome shotgun (WGS) entry which is preliminary data.</text>
</comment>
<accession>A0A2A6E2R0</accession>
<dbReference type="SMART" id="SM00342">
    <property type="entry name" value="HTH_ARAC"/>
    <property type="match status" value="1"/>
</dbReference>
<evidence type="ECO:0000256" key="1">
    <source>
        <dbReference type="ARBA" id="ARBA00023015"/>
    </source>
</evidence>
<keyword evidence="4" id="KW-0597">Phosphoprotein</keyword>
<evidence type="ECO:0000256" key="3">
    <source>
        <dbReference type="ARBA" id="ARBA00023163"/>
    </source>
</evidence>
<keyword evidence="3" id="KW-0804">Transcription</keyword>
<evidence type="ECO:0000256" key="2">
    <source>
        <dbReference type="ARBA" id="ARBA00023125"/>
    </source>
</evidence>
<reference evidence="7 8" key="1">
    <citation type="submission" date="2016-12" db="EMBL/GenBank/DDBJ databases">
        <title>Candidatus Reconcilibacillus cellulovorans genome.</title>
        <authorList>
            <person name="Kolinko S."/>
            <person name="Wu Y.-W."/>
            <person name="Tachea F."/>
            <person name="Denzel E."/>
            <person name="Hiras J."/>
            <person name="Baecker N."/>
            <person name="Chan L.J."/>
            <person name="Eichorst S.A."/>
            <person name="Frey D."/>
            <person name="Adams P.D."/>
            <person name="Pray T."/>
            <person name="Tanjore D."/>
            <person name="Petzold C.J."/>
            <person name="Gladden J.M."/>
            <person name="Simmons B.A."/>
            <person name="Singer S.W."/>
        </authorList>
    </citation>
    <scope>NUCLEOTIDE SEQUENCE [LARGE SCALE GENOMIC DNA]</scope>
    <source>
        <strain evidence="7">JTherm</strain>
    </source>
</reference>
<keyword evidence="1" id="KW-0805">Transcription regulation</keyword>
<dbReference type="Pfam" id="PF00072">
    <property type="entry name" value="Response_reg"/>
    <property type="match status" value="1"/>
</dbReference>
<organism evidence="7 8">
    <name type="scientific">Candidatus Reconcilbacillus cellulovorans</name>
    <dbReference type="NCBI Taxonomy" id="1906605"/>
    <lineage>
        <taxon>Bacteria</taxon>
        <taxon>Bacillati</taxon>
        <taxon>Bacillota</taxon>
        <taxon>Bacilli</taxon>
        <taxon>Bacillales</taxon>
        <taxon>Paenibacillaceae</taxon>
        <taxon>Candidatus Reconcilbacillus</taxon>
    </lineage>
</organism>
<evidence type="ECO:0000313" key="7">
    <source>
        <dbReference type="EMBL" id="PDO11047.1"/>
    </source>
</evidence>
<evidence type="ECO:0000259" key="5">
    <source>
        <dbReference type="PROSITE" id="PS01124"/>
    </source>
</evidence>
<dbReference type="PROSITE" id="PS00041">
    <property type="entry name" value="HTH_ARAC_FAMILY_1"/>
    <property type="match status" value="1"/>
</dbReference>
<dbReference type="InterPro" id="IPR001789">
    <property type="entry name" value="Sig_transdc_resp-reg_receiver"/>
</dbReference>
<name>A0A2A6E2R0_9BACL</name>
<dbReference type="PROSITE" id="PS50110">
    <property type="entry name" value="RESPONSE_REGULATORY"/>
    <property type="match status" value="1"/>
</dbReference>
<dbReference type="GO" id="GO:0003700">
    <property type="term" value="F:DNA-binding transcription factor activity"/>
    <property type="evidence" value="ECO:0007669"/>
    <property type="project" value="InterPro"/>
</dbReference>
<dbReference type="InterPro" id="IPR018060">
    <property type="entry name" value="HTH_AraC"/>
</dbReference>
<gene>
    <name evidence="7" type="ORF">BLM47_04320</name>
</gene>
<dbReference type="InterPro" id="IPR011006">
    <property type="entry name" value="CheY-like_superfamily"/>
</dbReference>